<dbReference type="InterPro" id="IPR046230">
    <property type="entry name" value="DUF6263"/>
</dbReference>
<protein>
    <submittedName>
        <fullName evidence="1">Uncharacterized protein</fullName>
    </submittedName>
</protein>
<evidence type="ECO:0000313" key="2">
    <source>
        <dbReference type="Proteomes" id="UP000218418"/>
    </source>
</evidence>
<keyword evidence="2" id="KW-1185">Reference proteome</keyword>
<gene>
    <name evidence="1" type="ORF">NIES267_45180</name>
</gene>
<dbReference type="Proteomes" id="UP000218418">
    <property type="component" value="Chromosome"/>
</dbReference>
<dbReference type="Pfam" id="PF19777">
    <property type="entry name" value="DUF6263"/>
    <property type="match status" value="1"/>
</dbReference>
<accession>A0A1Z4LUT9</accession>
<evidence type="ECO:0000313" key="1">
    <source>
        <dbReference type="EMBL" id="BAY85020.1"/>
    </source>
</evidence>
<name>A0A1Z4LUT9_9CYAN</name>
<organism evidence="1 2">
    <name type="scientific">Calothrix parasitica NIES-267</name>
    <dbReference type="NCBI Taxonomy" id="1973488"/>
    <lineage>
        <taxon>Bacteria</taxon>
        <taxon>Bacillati</taxon>
        <taxon>Cyanobacteriota</taxon>
        <taxon>Cyanophyceae</taxon>
        <taxon>Nostocales</taxon>
        <taxon>Calotrichaceae</taxon>
        <taxon>Calothrix</taxon>
    </lineage>
</organism>
<sequence length="360" mass="39649">MFFCHLKVEWLIVSSSISRTVQLILQIVIIDKHMKRLFLASSIFLVFAGWGLEQNLKSVNAQTSSVVIQTQKQATKTQAAKVPQLKVISTGTGNKEELRFTPKVGAKQTITVTLNKDTLMSIGDFKMPRAKLPAYLITLDSTVTKVDSNGDIFYDIAYSDVKIKGDAQTRPELIQVISKQIGQLENFKGSAVIDNQGRTKKINYVIPETVDVNIKFLVEQLSNSLQQLSSPLPKQAVGTGAKWQVSSNTSINGINLNQTTTYELVNVKNGIANLNVNLQQQEKSTQVIDYPGLPLDGILTLQTFRSKAQGKATVDLNQVMPINSQLSLLADSKYIGKNINTLEETPLISTLKVDLAIQGK</sequence>
<dbReference type="AlphaFoldDB" id="A0A1Z4LUT9"/>
<reference evidence="1 2" key="1">
    <citation type="submission" date="2017-06" db="EMBL/GenBank/DDBJ databases">
        <title>Genome sequencing of cyanobaciteial culture collection at National Institute for Environmental Studies (NIES).</title>
        <authorList>
            <person name="Hirose Y."/>
            <person name="Shimura Y."/>
            <person name="Fujisawa T."/>
            <person name="Nakamura Y."/>
            <person name="Kawachi M."/>
        </authorList>
    </citation>
    <scope>NUCLEOTIDE SEQUENCE [LARGE SCALE GENOMIC DNA]</scope>
    <source>
        <strain evidence="1 2">NIES-267</strain>
    </source>
</reference>
<dbReference type="EMBL" id="AP018227">
    <property type="protein sequence ID" value="BAY85020.1"/>
    <property type="molecule type" value="Genomic_DNA"/>
</dbReference>
<proteinExistence type="predicted"/>